<dbReference type="InterPro" id="IPR027939">
    <property type="entry name" value="NMT1/THI5"/>
</dbReference>
<organism evidence="13 14">
    <name type="scientific">Hydrogenophaga electricum</name>
    <dbReference type="NCBI Taxonomy" id="1230953"/>
    <lineage>
        <taxon>Bacteria</taxon>
        <taxon>Pseudomonadati</taxon>
        <taxon>Pseudomonadota</taxon>
        <taxon>Betaproteobacteria</taxon>
        <taxon>Burkholderiales</taxon>
        <taxon>Comamonadaceae</taxon>
        <taxon>Hydrogenophaga</taxon>
    </lineage>
</organism>
<comment type="function">
    <text evidence="1">Responsible for the formation of the pyrimidine heterocycle in the thiamine biosynthesis pathway. Catalyzes the formation of hydroxymethylpyrimidine phosphate (HMP-P) from histidine and pyridoxal phosphate (PLP). The protein uses PLP and the active site histidine to form HMP-P, generating an inactive enzyme. The enzyme can only undergo a single turnover, which suggests it is a suicide enzyme.</text>
</comment>
<sequence length="346" mass="36790">MPLPASLNRRHLLTLASAATLPALAPALHARPATRLRFTLDWRIDGPGAIVLLTQARGYFADEGLDVVIDAGNGSAASVQRLAADTHDIGFADMGSLVEFRGTHPDAPAIDAVYMLMDRAPATVFALKSSGIRRPADLAGRKLGAPVFDAGRKTWPLFAQANGLAPDAVTWVNVDPALREMLLIKGDVDAITSFYYTGLLTLEARGVPAEDLVTFRYADHGVSLYGNAVVTRAAFAAAQPQAVAGFLRALNRGIKACVADPAAGIQAIRQRDPLLKADVEERRLRAFLDHFVATPAVRQAGLGGAVPARLASDVARISTAFGLPHPVDASKLFNPAFLPAQRERLL</sequence>
<comment type="catalytic activity">
    <reaction evidence="11">
        <text>N(6)-(pyridoxal phosphate)-L-lysyl-[4-amino-5-hydroxymethyl-2-methylpyrimidine phosphate synthase] + L-histidyl-[4-amino-5-hydroxymethyl-2-methylpyrimidine phosphate synthase] + 2 Fe(3+) + 4 H2O = L-lysyl-[4-amino-5-hydroxymethyl-2-methylpyrimidine phosphate synthase] + (2S)-2-amino-5-hydroxy-4-oxopentanoyl-[4-amino-5-hydroxymethyl-2-methylpyrimidine phosphate synthase] + 4-amino-2-methyl-5-(phosphooxymethyl)pyrimidine + 3-oxopropanoate + 2 Fe(2+) + 2 H(+)</text>
        <dbReference type="Rhea" id="RHEA:65756"/>
        <dbReference type="Rhea" id="RHEA-COMP:16892"/>
        <dbReference type="Rhea" id="RHEA-COMP:16893"/>
        <dbReference type="Rhea" id="RHEA-COMP:16894"/>
        <dbReference type="Rhea" id="RHEA-COMP:16895"/>
        <dbReference type="ChEBI" id="CHEBI:15377"/>
        <dbReference type="ChEBI" id="CHEBI:15378"/>
        <dbReference type="ChEBI" id="CHEBI:29033"/>
        <dbReference type="ChEBI" id="CHEBI:29034"/>
        <dbReference type="ChEBI" id="CHEBI:29969"/>
        <dbReference type="ChEBI" id="CHEBI:29979"/>
        <dbReference type="ChEBI" id="CHEBI:33190"/>
        <dbReference type="ChEBI" id="CHEBI:58354"/>
        <dbReference type="ChEBI" id="CHEBI:143915"/>
        <dbReference type="ChEBI" id="CHEBI:157692"/>
    </reaction>
    <physiologicalReaction direction="left-to-right" evidence="11">
        <dbReference type="Rhea" id="RHEA:65757"/>
    </physiologicalReaction>
</comment>
<evidence type="ECO:0000256" key="4">
    <source>
        <dbReference type="ARBA" id="ARBA00011738"/>
    </source>
</evidence>
<dbReference type="Proteomes" id="UP001156903">
    <property type="component" value="Unassembled WGS sequence"/>
</dbReference>
<evidence type="ECO:0000256" key="9">
    <source>
        <dbReference type="ARBA" id="ARBA00023004"/>
    </source>
</evidence>
<evidence type="ECO:0000256" key="3">
    <source>
        <dbReference type="ARBA" id="ARBA00009406"/>
    </source>
</evidence>
<evidence type="ECO:0000313" key="14">
    <source>
        <dbReference type="Proteomes" id="UP001156903"/>
    </source>
</evidence>
<evidence type="ECO:0000256" key="11">
    <source>
        <dbReference type="ARBA" id="ARBA00048179"/>
    </source>
</evidence>
<comment type="subunit">
    <text evidence="4">Homodimer.</text>
</comment>
<evidence type="ECO:0000256" key="10">
    <source>
        <dbReference type="ARBA" id="ARBA00033171"/>
    </source>
</evidence>
<keyword evidence="5" id="KW-0808">Transferase</keyword>
<proteinExistence type="inferred from homology"/>
<comment type="caution">
    <text evidence="13">The sequence shown here is derived from an EMBL/GenBank/DDBJ whole genome shotgun (WGS) entry which is preliminary data.</text>
</comment>
<comment type="similarity">
    <text evidence="3">Belongs to the NMT1/THI5 family.</text>
</comment>
<accession>A0ABQ6C7J7</accession>
<evidence type="ECO:0000256" key="2">
    <source>
        <dbReference type="ARBA" id="ARBA00004948"/>
    </source>
</evidence>
<dbReference type="SUPFAM" id="SSF53850">
    <property type="entry name" value="Periplasmic binding protein-like II"/>
    <property type="match status" value="1"/>
</dbReference>
<keyword evidence="7" id="KW-0663">Pyridoxal phosphate</keyword>
<dbReference type="Pfam" id="PF09084">
    <property type="entry name" value="NMT1"/>
    <property type="match status" value="1"/>
</dbReference>
<keyword evidence="8" id="KW-0784">Thiamine biosynthesis</keyword>
<dbReference type="PANTHER" id="PTHR31528">
    <property type="entry name" value="4-AMINO-5-HYDROXYMETHYL-2-METHYLPYRIMIDINE PHOSPHATE SYNTHASE THI11-RELATED"/>
    <property type="match status" value="1"/>
</dbReference>
<dbReference type="InterPro" id="IPR006311">
    <property type="entry name" value="TAT_signal"/>
</dbReference>
<dbReference type="Gene3D" id="3.40.190.10">
    <property type="entry name" value="Periplasmic binding protein-like II"/>
    <property type="match status" value="2"/>
</dbReference>
<dbReference type="PROSITE" id="PS51318">
    <property type="entry name" value="TAT"/>
    <property type="match status" value="1"/>
</dbReference>
<evidence type="ECO:0000256" key="5">
    <source>
        <dbReference type="ARBA" id="ARBA00022679"/>
    </source>
</evidence>
<evidence type="ECO:0000256" key="8">
    <source>
        <dbReference type="ARBA" id="ARBA00022977"/>
    </source>
</evidence>
<evidence type="ECO:0000259" key="12">
    <source>
        <dbReference type="Pfam" id="PF09084"/>
    </source>
</evidence>
<evidence type="ECO:0000256" key="6">
    <source>
        <dbReference type="ARBA" id="ARBA00022723"/>
    </source>
</evidence>
<dbReference type="RefSeq" id="WP_284308610.1">
    <property type="nucleotide sequence ID" value="NZ_BSPB01000033.1"/>
</dbReference>
<keyword evidence="9" id="KW-0408">Iron</keyword>
<evidence type="ECO:0000313" key="13">
    <source>
        <dbReference type="EMBL" id="GLS15784.1"/>
    </source>
</evidence>
<evidence type="ECO:0000256" key="1">
    <source>
        <dbReference type="ARBA" id="ARBA00003469"/>
    </source>
</evidence>
<dbReference type="InterPro" id="IPR015168">
    <property type="entry name" value="SsuA/THI5"/>
</dbReference>
<name>A0ABQ6C7J7_9BURK</name>
<keyword evidence="6" id="KW-0479">Metal-binding</keyword>
<protein>
    <recommendedName>
        <fullName evidence="10">Thiamine pyrimidine synthase</fullName>
    </recommendedName>
</protein>
<evidence type="ECO:0000256" key="7">
    <source>
        <dbReference type="ARBA" id="ARBA00022898"/>
    </source>
</evidence>
<gene>
    <name evidence="13" type="ORF">GCM10007935_32210</name>
</gene>
<keyword evidence="14" id="KW-1185">Reference proteome</keyword>
<feature type="domain" description="SsuA/THI5-like" evidence="12">
    <location>
        <begin position="51"/>
        <end position="262"/>
    </location>
</feature>
<comment type="pathway">
    <text evidence="2">Cofactor biosynthesis; thiamine diphosphate biosynthesis.</text>
</comment>
<reference evidence="14" key="1">
    <citation type="journal article" date="2019" name="Int. J. Syst. Evol. Microbiol.">
        <title>The Global Catalogue of Microorganisms (GCM) 10K type strain sequencing project: providing services to taxonomists for standard genome sequencing and annotation.</title>
        <authorList>
            <consortium name="The Broad Institute Genomics Platform"/>
            <consortium name="The Broad Institute Genome Sequencing Center for Infectious Disease"/>
            <person name="Wu L."/>
            <person name="Ma J."/>
        </authorList>
    </citation>
    <scope>NUCLEOTIDE SEQUENCE [LARGE SCALE GENOMIC DNA]</scope>
    <source>
        <strain evidence="14">NBRC 109341</strain>
    </source>
</reference>
<dbReference type="PANTHER" id="PTHR31528:SF1">
    <property type="entry name" value="4-AMINO-5-HYDROXYMETHYL-2-METHYLPYRIMIDINE PHOSPHATE SYNTHASE THI11-RELATED"/>
    <property type="match status" value="1"/>
</dbReference>
<dbReference type="EMBL" id="BSPB01000033">
    <property type="protein sequence ID" value="GLS15784.1"/>
    <property type="molecule type" value="Genomic_DNA"/>
</dbReference>